<dbReference type="InterPro" id="IPR013154">
    <property type="entry name" value="ADH-like_N"/>
</dbReference>
<dbReference type="Gene3D" id="3.90.180.10">
    <property type="entry name" value="Medium-chain alcohol dehydrogenases, catalytic domain"/>
    <property type="match status" value="1"/>
</dbReference>
<dbReference type="InterPro" id="IPR011032">
    <property type="entry name" value="GroES-like_sf"/>
</dbReference>
<feature type="domain" description="Enoyl reductase (ER)" evidence="1">
    <location>
        <begin position="19"/>
        <end position="346"/>
    </location>
</feature>
<evidence type="ECO:0000313" key="3">
    <source>
        <dbReference type="Proteomes" id="UP001310594"/>
    </source>
</evidence>
<dbReference type="Pfam" id="PF00107">
    <property type="entry name" value="ADH_zinc_N"/>
    <property type="match status" value="1"/>
</dbReference>
<gene>
    <name evidence="2" type="ORF">LTR97_000021</name>
</gene>
<dbReference type="EMBL" id="JAVRQU010000001">
    <property type="protein sequence ID" value="KAK5707487.1"/>
    <property type="molecule type" value="Genomic_DNA"/>
</dbReference>
<protein>
    <recommendedName>
        <fullName evidence="1">Enoyl reductase (ER) domain-containing protein</fullName>
    </recommendedName>
</protein>
<dbReference type="Gene3D" id="3.40.50.720">
    <property type="entry name" value="NAD(P)-binding Rossmann-like Domain"/>
    <property type="match status" value="1"/>
</dbReference>
<dbReference type="InterPro" id="IPR036291">
    <property type="entry name" value="NAD(P)-bd_dom_sf"/>
</dbReference>
<dbReference type="CDD" id="cd08276">
    <property type="entry name" value="MDR7"/>
    <property type="match status" value="1"/>
</dbReference>
<accession>A0AAN7WDQ7</accession>
<comment type="caution">
    <text evidence="2">The sequence shown here is derived from an EMBL/GenBank/DDBJ whole genome shotgun (WGS) entry which is preliminary data.</text>
</comment>
<dbReference type="SUPFAM" id="SSF50129">
    <property type="entry name" value="GroES-like"/>
    <property type="match status" value="1"/>
</dbReference>
<dbReference type="AlphaFoldDB" id="A0AAN7WDQ7"/>
<dbReference type="SMART" id="SM00829">
    <property type="entry name" value="PKS_ER"/>
    <property type="match status" value="1"/>
</dbReference>
<dbReference type="InterPro" id="IPR052711">
    <property type="entry name" value="Zinc_ADH-like"/>
</dbReference>
<dbReference type="SUPFAM" id="SSF51735">
    <property type="entry name" value="NAD(P)-binding Rossmann-fold domains"/>
    <property type="match status" value="1"/>
</dbReference>
<sequence>MAPNIPTTSDRWTARQERGKDGLQLDRNAVIPPIGPTSCLIKMAAVSLNYRDVAMMTGAYPGRFKGSMVPCSDGAGTIIAIGSNVSLYNVGDRVCTLFSQGHQSGFVTPAIRETTLGNKLDGVLRRHAVFDETGLVAVPKSLSLIEATLTAWNALFGLEGRRLKAGDAVLAQGTGGVSLFAMQLALAAGATVIATTSSDTKAEKLRRELGVQHVVNYKTNEHWGETARGFTLDQEGAHHIIEVGGENSMQQSLKALRAEGVISIVGFLGGKPLAGQELCSFTDVLFIAAIVRGINIGSKEQFVAMNGFIDQHGIKPVVDGKVFRFEEAKEAYQYLLDQKQWGKVVISFD</sequence>
<dbReference type="GO" id="GO:0016491">
    <property type="term" value="F:oxidoreductase activity"/>
    <property type="evidence" value="ECO:0007669"/>
    <property type="project" value="InterPro"/>
</dbReference>
<evidence type="ECO:0000259" key="1">
    <source>
        <dbReference type="SMART" id="SM00829"/>
    </source>
</evidence>
<reference evidence="2" key="1">
    <citation type="submission" date="2023-08" db="EMBL/GenBank/DDBJ databases">
        <title>Black Yeasts Isolated from many extreme environments.</title>
        <authorList>
            <person name="Coleine C."/>
            <person name="Stajich J.E."/>
            <person name="Selbmann L."/>
        </authorList>
    </citation>
    <scope>NUCLEOTIDE SEQUENCE</scope>
    <source>
        <strain evidence="2">CCFEE 5810</strain>
    </source>
</reference>
<proteinExistence type="predicted"/>
<dbReference type="InterPro" id="IPR013149">
    <property type="entry name" value="ADH-like_C"/>
</dbReference>
<dbReference type="PANTHER" id="PTHR45033">
    <property type="match status" value="1"/>
</dbReference>
<name>A0AAN7WDQ7_9PEZI</name>
<dbReference type="PANTHER" id="PTHR45033:SF2">
    <property type="entry name" value="ZINC-TYPE ALCOHOL DEHYDROGENASE-LIKE PROTEIN C1773.06C"/>
    <property type="match status" value="1"/>
</dbReference>
<dbReference type="Pfam" id="PF08240">
    <property type="entry name" value="ADH_N"/>
    <property type="match status" value="1"/>
</dbReference>
<organism evidence="2 3">
    <name type="scientific">Elasticomyces elasticus</name>
    <dbReference type="NCBI Taxonomy" id="574655"/>
    <lineage>
        <taxon>Eukaryota</taxon>
        <taxon>Fungi</taxon>
        <taxon>Dikarya</taxon>
        <taxon>Ascomycota</taxon>
        <taxon>Pezizomycotina</taxon>
        <taxon>Dothideomycetes</taxon>
        <taxon>Dothideomycetidae</taxon>
        <taxon>Mycosphaerellales</taxon>
        <taxon>Teratosphaeriaceae</taxon>
        <taxon>Elasticomyces</taxon>
    </lineage>
</organism>
<dbReference type="Proteomes" id="UP001310594">
    <property type="component" value="Unassembled WGS sequence"/>
</dbReference>
<evidence type="ECO:0000313" key="2">
    <source>
        <dbReference type="EMBL" id="KAK5707487.1"/>
    </source>
</evidence>
<dbReference type="InterPro" id="IPR020843">
    <property type="entry name" value="ER"/>
</dbReference>